<sequence>MLRTTLLAILAAALAGGCATADTRGWSGSGATPFDQAQATCTAEAAPRPAGTAREAAFEACMAGHGWHRPGAVPAP</sequence>
<feature type="signal peptide" evidence="1">
    <location>
        <begin position="1"/>
        <end position="21"/>
    </location>
</feature>
<organism evidence="2 3">
    <name type="scientific">Cognatiluteimonas weifangensis</name>
    <dbReference type="NCBI Taxonomy" id="2303539"/>
    <lineage>
        <taxon>Bacteria</taxon>
        <taxon>Pseudomonadati</taxon>
        <taxon>Pseudomonadota</taxon>
        <taxon>Gammaproteobacteria</taxon>
        <taxon>Lysobacterales</taxon>
        <taxon>Lysobacteraceae</taxon>
        <taxon>Cognatiluteimonas</taxon>
    </lineage>
</organism>
<accession>A0A372DN82</accession>
<proteinExistence type="predicted"/>
<feature type="chain" id="PRO_5016894247" description="Lipoprotein" evidence="1">
    <location>
        <begin position="22"/>
        <end position="76"/>
    </location>
</feature>
<evidence type="ECO:0000256" key="1">
    <source>
        <dbReference type="SAM" id="SignalP"/>
    </source>
</evidence>
<dbReference type="Proteomes" id="UP000262917">
    <property type="component" value="Unassembled WGS sequence"/>
</dbReference>
<dbReference type="EMBL" id="QVPD01000005">
    <property type="protein sequence ID" value="RFP60897.1"/>
    <property type="molecule type" value="Genomic_DNA"/>
</dbReference>
<dbReference type="AlphaFoldDB" id="A0A372DN82"/>
<evidence type="ECO:0000313" key="2">
    <source>
        <dbReference type="EMBL" id="RFP60897.1"/>
    </source>
</evidence>
<reference evidence="2 3" key="1">
    <citation type="submission" date="2018-08" db="EMBL/GenBank/DDBJ databases">
        <title>Lysobacter weifangensis sp. nov., a new member of the family 'Xanthomonadaceae', isolated from soil in a farmland.</title>
        <authorList>
            <person name="Zhao H."/>
        </authorList>
    </citation>
    <scope>NUCLEOTIDE SEQUENCE [LARGE SCALE GENOMIC DNA]</scope>
    <source>
        <strain evidence="2 3">WF-2</strain>
    </source>
</reference>
<keyword evidence="3" id="KW-1185">Reference proteome</keyword>
<keyword evidence="1" id="KW-0732">Signal</keyword>
<gene>
    <name evidence="2" type="ORF">D0Y53_07120</name>
</gene>
<comment type="caution">
    <text evidence="2">The sequence shown here is derived from an EMBL/GenBank/DDBJ whole genome shotgun (WGS) entry which is preliminary data.</text>
</comment>
<dbReference type="RefSeq" id="WP_117202506.1">
    <property type="nucleotide sequence ID" value="NZ_JBHTBK010000038.1"/>
</dbReference>
<protein>
    <recommendedName>
        <fullName evidence="4">Lipoprotein</fullName>
    </recommendedName>
</protein>
<evidence type="ECO:0008006" key="4">
    <source>
        <dbReference type="Google" id="ProtNLM"/>
    </source>
</evidence>
<evidence type="ECO:0000313" key="3">
    <source>
        <dbReference type="Proteomes" id="UP000262917"/>
    </source>
</evidence>
<dbReference type="PROSITE" id="PS51257">
    <property type="entry name" value="PROKAR_LIPOPROTEIN"/>
    <property type="match status" value="1"/>
</dbReference>
<name>A0A372DN82_9GAMM</name>